<sequence length="293" mass="32344">MYSDSRVRTFTSLGMPCISFHMSTSFTINYAQGDQKPDVSFPNTPDLSRSHSYDSQASGHDSPLTPNSAYHEPLFPNVAGTMEVRTPTTPELSRRRSSNPYSAMFGAASSSSTSLDDFHYRHGLDTPHRQKRYPCKDPNCDKSFTTSGHASRHAKIHEGLKPISCTFAGCPKRFTRQDNMKQHLETHRREKSRASVRGAGRPSLASRRQSASSRGSISRFSSPRDTSPLLSPAIQSASLLPSGLQEALHRPSIASRTPSGLDALAMVAATESATEEAAQRQAEHQHYWRSSQY</sequence>
<name>A0A9P4Y1G0_CRYP1</name>
<evidence type="ECO:0000313" key="10">
    <source>
        <dbReference type="Proteomes" id="UP000803844"/>
    </source>
</evidence>
<dbReference type="GO" id="GO:0008270">
    <property type="term" value="F:zinc ion binding"/>
    <property type="evidence" value="ECO:0007669"/>
    <property type="project" value="UniProtKB-KW"/>
</dbReference>
<keyword evidence="1" id="KW-0479">Metal-binding</keyword>
<dbReference type="Gene3D" id="3.30.160.60">
    <property type="entry name" value="Classic Zinc Finger"/>
    <property type="match status" value="2"/>
</dbReference>
<dbReference type="EMBL" id="MU032348">
    <property type="protein sequence ID" value="KAF3764768.1"/>
    <property type="molecule type" value="Genomic_DNA"/>
</dbReference>
<dbReference type="GO" id="GO:0000978">
    <property type="term" value="F:RNA polymerase II cis-regulatory region sequence-specific DNA binding"/>
    <property type="evidence" value="ECO:0007669"/>
    <property type="project" value="TreeGrafter"/>
</dbReference>
<proteinExistence type="predicted"/>
<protein>
    <recommendedName>
        <fullName evidence="5">C2H2 type master regulator of conidiophore development brlA</fullName>
    </recommendedName>
</protein>
<dbReference type="RefSeq" id="XP_040775729.1">
    <property type="nucleotide sequence ID" value="XM_040926402.1"/>
</dbReference>
<evidence type="ECO:0000256" key="6">
    <source>
        <dbReference type="PROSITE-ProRule" id="PRU00042"/>
    </source>
</evidence>
<dbReference type="PROSITE" id="PS50157">
    <property type="entry name" value="ZINC_FINGER_C2H2_2"/>
    <property type="match status" value="2"/>
</dbReference>
<comment type="caution">
    <text evidence="9">The sequence shown here is derived from an EMBL/GenBank/DDBJ whole genome shotgun (WGS) entry which is preliminary data.</text>
</comment>
<dbReference type="PANTHER" id="PTHR14003">
    <property type="entry name" value="TRANSCRIPTIONAL REPRESSOR PROTEIN YY"/>
    <property type="match status" value="1"/>
</dbReference>
<organism evidence="9 10">
    <name type="scientific">Cryphonectria parasitica (strain ATCC 38755 / EP155)</name>
    <dbReference type="NCBI Taxonomy" id="660469"/>
    <lineage>
        <taxon>Eukaryota</taxon>
        <taxon>Fungi</taxon>
        <taxon>Dikarya</taxon>
        <taxon>Ascomycota</taxon>
        <taxon>Pezizomycotina</taxon>
        <taxon>Sordariomycetes</taxon>
        <taxon>Sordariomycetidae</taxon>
        <taxon>Diaporthales</taxon>
        <taxon>Cryphonectriaceae</taxon>
        <taxon>Cryphonectria-Endothia species complex</taxon>
        <taxon>Cryphonectria</taxon>
    </lineage>
</organism>
<dbReference type="PANTHER" id="PTHR14003:SF19">
    <property type="entry name" value="YY2 TRANSCRIPTION FACTOR"/>
    <property type="match status" value="1"/>
</dbReference>
<feature type="compositionally biased region" description="Polar residues" evidence="7">
    <location>
        <begin position="53"/>
        <end position="68"/>
    </location>
</feature>
<dbReference type="InterPro" id="IPR036236">
    <property type="entry name" value="Znf_C2H2_sf"/>
</dbReference>
<dbReference type="AlphaFoldDB" id="A0A9P4Y1G0"/>
<evidence type="ECO:0000313" key="9">
    <source>
        <dbReference type="EMBL" id="KAF3764768.1"/>
    </source>
</evidence>
<dbReference type="GO" id="GO:0000981">
    <property type="term" value="F:DNA-binding transcription factor activity, RNA polymerase II-specific"/>
    <property type="evidence" value="ECO:0007669"/>
    <property type="project" value="TreeGrafter"/>
</dbReference>
<evidence type="ECO:0000256" key="5">
    <source>
        <dbReference type="ARBA" id="ARBA00044085"/>
    </source>
</evidence>
<keyword evidence="10" id="KW-1185">Reference proteome</keyword>
<keyword evidence="4" id="KW-0862">Zinc</keyword>
<evidence type="ECO:0000256" key="7">
    <source>
        <dbReference type="SAM" id="MobiDB-lite"/>
    </source>
</evidence>
<dbReference type="Proteomes" id="UP000803844">
    <property type="component" value="Unassembled WGS sequence"/>
</dbReference>
<feature type="region of interest" description="Disordered" evidence="7">
    <location>
        <begin position="37"/>
        <end position="70"/>
    </location>
</feature>
<dbReference type="SUPFAM" id="SSF57667">
    <property type="entry name" value="beta-beta-alpha zinc fingers"/>
    <property type="match status" value="1"/>
</dbReference>
<dbReference type="Pfam" id="PF00096">
    <property type="entry name" value="zf-C2H2"/>
    <property type="match status" value="2"/>
</dbReference>
<dbReference type="SMART" id="SM00355">
    <property type="entry name" value="ZnF_C2H2"/>
    <property type="match status" value="2"/>
</dbReference>
<dbReference type="GeneID" id="63843531"/>
<reference evidence="9" key="1">
    <citation type="journal article" date="2020" name="Phytopathology">
        <title>Genome sequence of the chestnut blight fungus Cryphonectria parasitica EP155: A fundamental resource for an archetypical invasive plant pathogen.</title>
        <authorList>
            <person name="Crouch J.A."/>
            <person name="Dawe A."/>
            <person name="Aerts A."/>
            <person name="Barry K."/>
            <person name="Churchill A.C.L."/>
            <person name="Grimwood J."/>
            <person name="Hillman B."/>
            <person name="Milgroom M.G."/>
            <person name="Pangilinan J."/>
            <person name="Smith M."/>
            <person name="Salamov A."/>
            <person name="Schmutz J."/>
            <person name="Yadav J."/>
            <person name="Grigoriev I.V."/>
            <person name="Nuss D."/>
        </authorList>
    </citation>
    <scope>NUCLEOTIDE SEQUENCE</scope>
    <source>
        <strain evidence="9">EP155</strain>
    </source>
</reference>
<dbReference type="GO" id="GO:0005667">
    <property type="term" value="C:transcription regulator complex"/>
    <property type="evidence" value="ECO:0007669"/>
    <property type="project" value="TreeGrafter"/>
</dbReference>
<feature type="region of interest" description="Disordered" evidence="7">
    <location>
        <begin position="182"/>
        <end position="230"/>
    </location>
</feature>
<feature type="compositionally biased region" description="Low complexity" evidence="7">
    <location>
        <begin position="201"/>
        <end position="224"/>
    </location>
</feature>
<dbReference type="PROSITE" id="PS00028">
    <property type="entry name" value="ZINC_FINGER_C2H2_1"/>
    <property type="match status" value="2"/>
</dbReference>
<evidence type="ECO:0000256" key="4">
    <source>
        <dbReference type="ARBA" id="ARBA00022833"/>
    </source>
</evidence>
<accession>A0A9P4Y1G0</accession>
<dbReference type="GO" id="GO:0000785">
    <property type="term" value="C:chromatin"/>
    <property type="evidence" value="ECO:0007669"/>
    <property type="project" value="TreeGrafter"/>
</dbReference>
<feature type="domain" description="C2H2-type" evidence="8">
    <location>
        <begin position="133"/>
        <end position="162"/>
    </location>
</feature>
<evidence type="ECO:0000256" key="3">
    <source>
        <dbReference type="ARBA" id="ARBA00022771"/>
    </source>
</evidence>
<evidence type="ECO:0000256" key="1">
    <source>
        <dbReference type="ARBA" id="ARBA00022723"/>
    </source>
</evidence>
<keyword evidence="3 6" id="KW-0863">Zinc-finger</keyword>
<dbReference type="OrthoDB" id="6365676at2759"/>
<dbReference type="InterPro" id="IPR013087">
    <property type="entry name" value="Znf_C2H2_type"/>
</dbReference>
<gene>
    <name evidence="9" type="ORF">M406DRAFT_98369</name>
</gene>
<evidence type="ECO:0000256" key="2">
    <source>
        <dbReference type="ARBA" id="ARBA00022737"/>
    </source>
</evidence>
<keyword evidence="2" id="KW-0677">Repeat</keyword>
<evidence type="ECO:0000259" key="8">
    <source>
        <dbReference type="PROSITE" id="PS50157"/>
    </source>
</evidence>
<feature type="domain" description="C2H2-type" evidence="8">
    <location>
        <begin position="163"/>
        <end position="192"/>
    </location>
</feature>